<dbReference type="Proteomes" id="UP000809273">
    <property type="component" value="Unassembled WGS sequence"/>
</dbReference>
<dbReference type="EMBL" id="JAFGIX010000082">
    <property type="protein sequence ID" value="MBN1574560.1"/>
    <property type="molecule type" value="Genomic_DNA"/>
</dbReference>
<reference evidence="1" key="2">
    <citation type="submission" date="2021-01" db="EMBL/GenBank/DDBJ databases">
        <authorList>
            <person name="Hahn C.R."/>
            <person name="Youssef N.H."/>
            <person name="Elshahed M."/>
        </authorList>
    </citation>
    <scope>NUCLEOTIDE SEQUENCE</scope>
    <source>
        <strain evidence="1">Zod_Metabat.24</strain>
    </source>
</reference>
<gene>
    <name evidence="1" type="ORF">JW984_15290</name>
</gene>
<accession>A0A9D8KIW3</accession>
<dbReference type="AlphaFoldDB" id="A0A9D8KIW3"/>
<sequence length="1078" mass="118149">MSFFLKEGFHLDGAFQAGIDTETAGNGVVYQENNYCYLETGNDAGGAVIKSAESLTAAEFLKTPLKITYGYELLSLNDGDSLHFMFSFAENQTGIDNYNTRILQLWVTRSGANYYERWVFWNSGGTAYYWEGGVGWNAAIKSVRSISLATPYTLEIVWHPDTQTFTFTNDNGDTATTTAILSPTDNVWWMIGDVLTGNYYGQLKLDYIEVIDRSVSDEWILRNSLVTDTAFVNNFDGSFSIFRNSLLEGVSEEWTFKNDLLEYGPVKQEWTLRNNIGSQPPTCFTPETNIYLDGKDITGKVESWEIAYESYTKTLKIELREKDFLKDKGPLRPGEDGFDETRIEVVVNGDSLGNFYWESAGEQVSDGYGADIEGRSYTAYLDRPYTENINTLYTEDVLKKTLIESLASPINVIYNIIDTTIPGNTYSVKDKSRIAIVKEIAEAGGGDVFTDADDNLIIGYKKETDPVLSLDSGMIIDPTNSMIIPTRENEVEVTGYSDEEDSGLWPYIMLTASKYLLESNGVDSLLLTAYCYRPGRIPEDTEVVEHESANPSDPHKISVSKTIKKVTGVRKDEGGSPGNKIAGPYTFEGSQITTTGEMLDLPHLVSYEGGETCSFSAEGGGSLDDSEVLIENARAVNTLRASAGGGGEITVTATYRGMEAICVITLDDPMIDGISASAKDSDLATGDKTTITARAWDPHGSSVPDGTIIYFEVFEGTGALSASSAPTTTSEITEEVTSQNQVTLSVNHEIDSLTSIYRLVDGEPYTGVNYADYVKEISGNTITLNQVLSDKVQSKCQVIYESGGTAQVEFTAPATGSEVNCIRCSVGAEDCIVEINVNIESSGSTASTTGTGMTGPWQPLTFSGSFTGREGHETYEDIKRIVKKDGYSIEVKTDEAVISDGAEYIQGIRVVNSLASLYTLVICTVVAKKDDIAILRYNPLTGETQGYGDVYDKDTGEKIPGLTVYINWAGDGNFTLGNYDFAKAGYEKCVTGQKDSKENMGKFFFYKGILDQDVVFYFKGSARVGGALKSYDEKAIKRLTMPAAGAVDGSVYRYYEVAYNATVKYRYKSNKLRTTSAI</sequence>
<proteinExistence type="predicted"/>
<evidence type="ECO:0000313" key="2">
    <source>
        <dbReference type="Proteomes" id="UP000809273"/>
    </source>
</evidence>
<protein>
    <submittedName>
        <fullName evidence="1">Uncharacterized protein</fullName>
    </submittedName>
</protein>
<evidence type="ECO:0000313" key="1">
    <source>
        <dbReference type="EMBL" id="MBN1574560.1"/>
    </source>
</evidence>
<name>A0A9D8KIW3_9DELT</name>
<comment type="caution">
    <text evidence="1">The sequence shown here is derived from an EMBL/GenBank/DDBJ whole genome shotgun (WGS) entry which is preliminary data.</text>
</comment>
<organism evidence="1 2">
    <name type="scientific">Candidatus Zymogenus saltonus</name>
    <dbReference type="NCBI Taxonomy" id="2844893"/>
    <lineage>
        <taxon>Bacteria</taxon>
        <taxon>Deltaproteobacteria</taxon>
        <taxon>Candidatus Zymogenia</taxon>
        <taxon>Candidatus Zymogeniales</taxon>
        <taxon>Candidatus Zymogenaceae</taxon>
        <taxon>Candidatus Zymogenus</taxon>
    </lineage>
</organism>
<reference evidence="1" key="1">
    <citation type="journal article" date="2021" name="Environ. Microbiol.">
        <title>Genomic characterization of three novel Desulfobacterota classes expand the metabolic and phylogenetic diversity of the phylum.</title>
        <authorList>
            <person name="Murphy C.L."/>
            <person name="Biggerstaff J."/>
            <person name="Eichhorn A."/>
            <person name="Ewing E."/>
            <person name="Shahan R."/>
            <person name="Soriano D."/>
            <person name="Stewart S."/>
            <person name="VanMol K."/>
            <person name="Walker R."/>
            <person name="Walters P."/>
            <person name="Elshahed M.S."/>
            <person name="Youssef N.H."/>
        </authorList>
    </citation>
    <scope>NUCLEOTIDE SEQUENCE</scope>
    <source>
        <strain evidence="1">Zod_Metabat.24</strain>
    </source>
</reference>